<evidence type="ECO:0000256" key="6">
    <source>
        <dbReference type="SAM" id="Phobius"/>
    </source>
</evidence>
<evidence type="ECO:0000313" key="7">
    <source>
        <dbReference type="EMBL" id="RKK07413.1"/>
    </source>
</evidence>
<feature type="transmembrane region" description="Helical" evidence="6">
    <location>
        <begin position="400"/>
        <end position="419"/>
    </location>
</feature>
<comment type="subcellular location">
    <subcellularLocation>
        <location evidence="1">Membrane</location>
        <topology evidence="1">Multi-pass membrane protein</topology>
    </subcellularLocation>
</comment>
<dbReference type="SUPFAM" id="SSF103473">
    <property type="entry name" value="MFS general substrate transporter"/>
    <property type="match status" value="1"/>
</dbReference>
<dbReference type="Proteomes" id="UP000270866">
    <property type="component" value="Unassembled WGS sequence"/>
</dbReference>
<feature type="transmembrane region" description="Helical" evidence="6">
    <location>
        <begin position="439"/>
        <end position="460"/>
    </location>
</feature>
<comment type="caution">
    <text evidence="7">The sequence shown here is derived from an EMBL/GenBank/DDBJ whole genome shotgun (WGS) entry which is preliminary data.</text>
</comment>
<feature type="transmembrane region" description="Helical" evidence="6">
    <location>
        <begin position="274"/>
        <end position="299"/>
    </location>
</feature>
<dbReference type="InterPro" id="IPR011701">
    <property type="entry name" value="MFS"/>
</dbReference>
<feature type="transmembrane region" description="Helical" evidence="6">
    <location>
        <begin position="81"/>
        <end position="101"/>
    </location>
</feature>
<gene>
    <name evidence="7" type="ORF">BFJ65_g17619</name>
</gene>
<evidence type="ECO:0008006" key="9">
    <source>
        <dbReference type="Google" id="ProtNLM"/>
    </source>
</evidence>
<feature type="transmembrane region" description="Helical" evidence="6">
    <location>
        <begin position="108"/>
        <end position="124"/>
    </location>
</feature>
<dbReference type="Pfam" id="PF07690">
    <property type="entry name" value="MFS_1"/>
    <property type="match status" value="1"/>
</dbReference>
<proteinExistence type="predicted"/>
<keyword evidence="4 6" id="KW-0472">Membrane</keyword>
<evidence type="ECO:0000313" key="8">
    <source>
        <dbReference type="Proteomes" id="UP000270866"/>
    </source>
</evidence>
<dbReference type="InterPro" id="IPR036259">
    <property type="entry name" value="MFS_trans_sf"/>
</dbReference>
<dbReference type="PANTHER" id="PTHR10924:SF6">
    <property type="entry name" value="SOLUTE CARRIER FAMILY 49 MEMBER A3"/>
    <property type="match status" value="1"/>
</dbReference>
<dbReference type="GO" id="GO:0022857">
    <property type="term" value="F:transmembrane transporter activity"/>
    <property type="evidence" value="ECO:0007669"/>
    <property type="project" value="InterPro"/>
</dbReference>
<keyword evidence="2 6" id="KW-0812">Transmembrane</keyword>
<evidence type="ECO:0000256" key="5">
    <source>
        <dbReference type="ARBA" id="ARBA00023180"/>
    </source>
</evidence>
<dbReference type="EMBL" id="MRCU01000016">
    <property type="protein sequence ID" value="RKK07413.1"/>
    <property type="molecule type" value="Genomic_DNA"/>
</dbReference>
<protein>
    <recommendedName>
        <fullName evidence="9">Major facilitator superfamily (MFS) profile domain-containing protein</fullName>
    </recommendedName>
</protein>
<dbReference type="Gene3D" id="1.20.1250.20">
    <property type="entry name" value="MFS general substrate transporter like domains"/>
    <property type="match status" value="2"/>
</dbReference>
<organism evidence="7 8">
    <name type="scientific">Fusarium oxysporum f. sp. cepae</name>
    <dbReference type="NCBI Taxonomy" id="396571"/>
    <lineage>
        <taxon>Eukaryota</taxon>
        <taxon>Fungi</taxon>
        <taxon>Dikarya</taxon>
        <taxon>Ascomycota</taxon>
        <taxon>Pezizomycotina</taxon>
        <taxon>Sordariomycetes</taxon>
        <taxon>Hypocreomycetidae</taxon>
        <taxon>Hypocreales</taxon>
        <taxon>Nectriaceae</taxon>
        <taxon>Fusarium</taxon>
        <taxon>Fusarium oxysporum species complex</taxon>
    </lineage>
</organism>
<dbReference type="PANTHER" id="PTHR10924">
    <property type="entry name" value="MAJOR FACILITATOR SUPERFAMILY PROTEIN-RELATED"/>
    <property type="match status" value="1"/>
</dbReference>
<name>A0A3L6MU33_FUSOX</name>
<dbReference type="InterPro" id="IPR049680">
    <property type="entry name" value="FLVCR1-2_SLC49-like"/>
</dbReference>
<dbReference type="GO" id="GO:0016020">
    <property type="term" value="C:membrane"/>
    <property type="evidence" value="ECO:0007669"/>
    <property type="project" value="UniProtKB-SubCell"/>
</dbReference>
<keyword evidence="5" id="KW-0325">Glycoprotein</keyword>
<feature type="transmembrane region" description="Helical" evidence="6">
    <location>
        <begin position="136"/>
        <end position="155"/>
    </location>
</feature>
<accession>A0A3L6MU33</accession>
<feature type="transmembrane region" description="Helical" evidence="6">
    <location>
        <begin position="365"/>
        <end position="388"/>
    </location>
</feature>
<reference evidence="7 8" key="1">
    <citation type="journal article" date="2018" name="Sci. Rep.">
        <title>Characterisation of pathogen-specific regions and novel effector candidates in Fusarium oxysporum f. sp. cepae.</title>
        <authorList>
            <person name="Armitage A.D."/>
            <person name="Taylor A."/>
            <person name="Sobczyk M.K."/>
            <person name="Baxter L."/>
            <person name="Greenfield B.P."/>
            <person name="Bates H.J."/>
            <person name="Wilson F."/>
            <person name="Jackson A.C."/>
            <person name="Ott S."/>
            <person name="Harrison R.J."/>
            <person name="Clarkson J.P."/>
        </authorList>
    </citation>
    <scope>NUCLEOTIDE SEQUENCE [LARGE SCALE GENOMIC DNA]</scope>
    <source>
        <strain evidence="7 8">FoC_Fus2</strain>
    </source>
</reference>
<feature type="transmembrane region" description="Helical" evidence="6">
    <location>
        <begin position="311"/>
        <end position="332"/>
    </location>
</feature>
<feature type="transmembrane region" description="Helical" evidence="6">
    <location>
        <begin position="339"/>
        <end position="359"/>
    </location>
</feature>
<evidence type="ECO:0000256" key="3">
    <source>
        <dbReference type="ARBA" id="ARBA00022989"/>
    </source>
</evidence>
<evidence type="ECO:0000256" key="2">
    <source>
        <dbReference type="ARBA" id="ARBA00022692"/>
    </source>
</evidence>
<keyword evidence="3 6" id="KW-1133">Transmembrane helix</keyword>
<sequence length="478" mass="52034">MSAHSKTELPEGFDLQEYSRDATSSFVEDTSVAYRTYKRRWFGLIQLTLMNIMTSWCWLSYAPVSSKAATYYGVSESTINWIGTAFLFAFAPMAPVAMAVLHRGPKQAMIAGAVLLLVGNWVRYAGSAQRSRGHVIAPIIGQILIGFGQTFTLSAPTRYSDMWFTDRGRIAATALPSLANPLGGALGQLVNPFWVETPGDISQMILYISIIVCPQFSRFYAYDYHNTNQAKSTIFAFPAFFIPSSPPTPPGPSAETPKLRLGEGLGAMTKSLELWLIFVPFVIYVGCFNSISLLLSQIMEPYGFSDDEAGIGGAILIIVGLVTSAISSPILGRTKAFLLSIRLIFPIAGVCYLAFIWMPQTGSVVGPYVVLAILGAASFSLLPIALELLIEWSHPVSPEVTSTIAWSGSQLLGAVFIIVSDALRADHNDNPPDNMKHALIFQAVLALVVVPLPLSVGLFGRQNKIVMRRSMIDTQSRT</sequence>
<feature type="transmembrane region" description="Helical" evidence="6">
    <location>
        <begin position="41"/>
        <end position="61"/>
    </location>
</feature>
<dbReference type="AlphaFoldDB" id="A0A3L6MU33"/>
<evidence type="ECO:0000256" key="1">
    <source>
        <dbReference type="ARBA" id="ARBA00004141"/>
    </source>
</evidence>
<evidence type="ECO:0000256" key="4">
    <source>
        <dbReference type="ARBA" id="ARBA00023136"/>
    </source>
</evidence>